<sequence length="106" mass="11919">MIKIILKHWVYEVCITKLFDSITGNFKKISLSDFHPKVGDKYRSIEVGGDGAFTSYIGTYYNCTILELDPNWFLGIGCTMEYTSTTAVIGETLVSISTERIVGYTK</sequence>
<accession>X0W5R4</accession>
<comment type="caution">
    <text evidence="1">The sequence shown here is derived from an EMBL/GenBank/DDBJ whole genome shotgun (WGS) entry which is preliminary data.</text>
</comment>
<name>X0W5R4_9ZZZZ</name>
<dbReference type="AlphaFoldDB" id="X0W5R4"/>
<organism evidence="1">
    <name type="scientific">marine sediment metagenome</name>
    <dbReference type="NCBI Taxonomy" id="412755"/>
    <lineage>
        <taxon>unclassified sequences</taxon>
        <taxon>metagenomes</taxon>
        <taxon>ecological metagenomes</taxon>
    </lineage>
</organism>
<reference evidence="1" key="1">
    <citation type="journal article" date="2014" name="Front. Microbiol.">
        <title>High frequency of phylogenetically diverse reductive dehalogenase-homologous genes in deep subseafloor sedimentary metagenomes.</title>
        <authorList>
            <person name="Kawai M."/>
            <person name="Futagami T."/>
            <person name="Toyoda A."/>
            <person name="Takaki Y."/>
            <person name="Nishi S."/>
            <person name="Hori S."/>
            <person name="Arai W."/>
            <person name="Tsubouchi T."/>
            <person name="Morono Y."/>
            <person name="Uchiyama I."/>
            <person name="Ito T."/>
            <person name="Fujiyama A."/>
            <person name="Inagaki F."/>
            <person name="Takami H."/>
        </authorList>
    </citation>
    <scope>NUCLEOTIDE SEQUENCE</scope>
    <source>
        <strain evidence="1">Expedition CK06-06</strain>
    </source>
</reference>
<proteinExistence type="predicted"/>
<dbReference type="EMBL" id="BARS01036765">
    <property type="protein sequence ID" value="GAG18642.1"/>
    <property type="molecule type" value="Genomic_DNA"/>
</dbReference>
<gene>
    <name evidence="1" type="ORF">S01H1_56459</name>
</gene>
<evidence type="ECO:0000313" key="1">
    <source>
        <dbReference type="EMBL" id="GAG18642.1"/>
    </source>
</evidence>
<protein>
    <submittedName>
        <fullName evidence="1">Uncharacterized protein</fullName>
    </submittedName>
</protein>